<accession>A0A2M4DHT9</accession>
<protein>
    <submittedName>
        <fullName evidence="1">Putative secreted protein</fullName>
    </submittedName>
</protein>
<reference evidence="1" key="1">
    <citation type="submission" date="2018-01" db="EMBL/GenBank/DDBJ databases">
        <title>An insight into the sialome of Amazonian anophelines.</title>
        <authorList>
            <person name="Ribeiro J.M."/>
            <person name="Scarpassa V."/>
            <person name="Calvo E."/>
        </authorList>
    </citation>
    <scope>NUCLEOTIDE SEQUENCE</scope>
</reference>
<name>A0A2M4DHT9_ANODA</name>
<sequence length="85" mass="9881">MISSFLRTMIWVTASLSEHHLHLHQTHAKRENWGREVYVWIEQWNLEKHSFLPPALHPIPLLLPLGYMLYALHCAANIPLCETGA</sequence>
<evidence type="ECO:0000313" key="1">
    <source>
        <dbReference type="EMBL" id="MBW77124.1"/>
    </source>
</evidence>
<proteinExistence type="predicted"/>
<dbReference type="AlphaFoldDB" id="A0A2M4DHT9"/>
<dbReference type="EMBL" id="GGFL01012946">
    <property type="protein sequence ID" value="MBW77124.1"/>
    <property type="molecule type" value="Transcribed_RNA"/>
</dbReference>
<organism evidence="1">
    <name type="scientific">Anopheles darlingi</name>
    <name type="common">Mosquito</name>
    <dbReference type="NCBI Taxonomy" id="43151"/>
    <lineage>
        <taxon>Eukaryota</taxon>
        <taxon>Metazoa</taxon>
        <taxon>Ecdysozoa</taxon>
        <taxon>Arthropoda</taxon>
        <taxon>Hexapoda</taxon>
        <taxon>Insecta</taxon>
        <taxon>Pterygota</taxon>
        <taxon>Neoptera</taxon>
        <taxon>Endopterygota</taxon>
        <taxon>Diptera</taxon>
        <taxon>Nematocera</taxon>
        <taxon>Culicoidea</taxon>
        <taxon>Culicidae</taxon>
        <taxon>Anophelinae</taxon>
        <taxon>Anopheles</taxon>
    </lineage>
</organism>